<evidence type="ECO:0000313" key="4">
    <source>
        <dbReference type="Proteomes" id="UP000664357"/>
    </source>
</evidence>
<comment type="caution">
    <text evidence="3">The sequence shown here is derived from an EMBL/GenBank/DDBJ whole genome shotgun (WGS) entry which is preliminary data.</text>
</comment>
<reference evidence="3 4" key="2">
    <citation type="submission" date="2024-02" db="EMBL/GenBank/DDBJ databases">
        <title>The Genome Sequence of Enterococcus sp. DIV0159.</title>
        <authorList>
            <person name="Earl A."/>
            <person name="Manson A."/>
            <person name="Gilmore M."/>
            <person name="Sanders J."/>
            <person name="Shea T."/>
            <person name="Howe W."/>
            <person name="Livny J."/>
            <person name="Cuomo C."/>
            <person name="Neafsey D."/>
            <person name="Birren B."/>
        </authorList>
    </citation>
    <scope>NUCLEOTIDE SEQUENCE [LARGE SCALE GENOMIC DNA]</scope>
    <source>
        <strain evidence="3 4">665A</strain>
    </source>
</reference>
<evidence type="ECO:0000313" key="3">
    <source>
        <dbReference type="EMBL" id="MEO1768273.1"/>
    </source>
</evidence>
<feature type="compositionally biased region" description="Polar residues" evidence="2">
    <location>
        <begin position="208"/>
        <end position="223"/>
    </location>
</feature>
<dbReference type="Proteomes" id="UP000664357">
    <property type="component" value="Unassembled WGS sequence"/>
</dbReference>
<evidence type="ECO:0000256" key="2">
    <source>
        <dbReference type="SAM" id="MobiDB-lite"/>
    </source>
</evidence>
<gene>
    <name evidence="3" type="ORF">JZO67_000183</name>
</gene>
<keyword evidence="4" id="KW-1185">Reference proteome</keyword>
<evidence type="ECO:0000256" key="1">
    <source>
        <dbReference type="SAM" id="Coils"/>
    </source>
</evidence>
<dbReference type="InterPro" id="IPR025580">
    <property type="entry name" value="Gp46"/>
</dbReference>
<dbReference type="EMBL" id="JAFREL020000001">
    <property type="protein sequence ID" value="MEO1768273.1"/>
    <property type="molecule type" value="Genomic_DNA"/>
</dbReference>
<dbReference type="RefSeq" id="WP_207704221.1">
    <property type="nucleotide sequence ID" value="NZ_JAFREL020000001.1"/>
</dbReference>
<reference evidence="3 4" key="1">
    <citation type="submission" date="2021-03" db="EMBL/GenBank/DDBJ databases">
        <authorList>
            <person name="Gilmore M.S."/>
            <person name="Schwartzman J."/>
            <person name="Van Tyne D."/>
            <person name="Martin M."/>
            <person name="Earl A.M."/>
            <person name="Manson A.L."/>
            <person name="Straub T."/>
            <person name="Salamzade R."/>
            <person name="Saavedra J."/>
            <person name="Lebreton F."/>
            <person name="Prichula J."/>
            <person name="Schaufler K."/>
            <person name="Gaca A."/>
            <person name="Sgardioli B."/>
            <person name="Wagenaar J."/>
            <person name="Strong T."/>
        </authorList>
    </citation>
    <scope>NUCLEOTIDE SEQUENCE [LARGE SCALE GENOMIC DNA]</scope>
    <source>
        <strain evidence="3 4">665A</strain>
    </source>
</reference>
<feature type="region of interest" description="Disordered" evidence="2">
    <location>
        <begin position="186"/>
        <end position="223"/>
    </location>
</feature>
<feature type="region of interest" description="Disordered" evidence="2">
    <location>
        <begin position="17"/>
        <end position="62"/>
    </location>
</feature>
<dbReference type="Pfam" id="PF14265">
    <property type="entry name" value="DUF4355"/>
    <property type="match status" value="1"/>
</dbReference>
<name>A0ABV0EL18_9ENTE</name>
<feature type="coiled-coil region" evidence="1">
    <location>
        <begin position="72"/>
        <end position="129"/>
    </location>
</feature>
<keyword evidence="1" id="KW-0175">Coiled coil</keyword>
<sequence>MKKSLLMPTFPLKMNLQFFAEGGSEEGGQGGTSTNPEGQGTDEPDGEGEDGKEGNKTFSRDEVAKMISAETTKAVNRAKEQWKAELKNEQSEADKLAEMNEKEKAEYEKQKLIDKIAELEQEQNQSKMSKSATVMLAEKGLNANEGILSFVVRDTAEATTEAVNVFVGLIEEQREEIKADFEKRLGGKVPLDGTGATLSRGAQMAKEANNQTKQPANDPWSTK</sequence>
<protein>
    <recommendedName>
        <fullName evidence="5">DUF4355 domain-containing protein</fullName>
    </recommendedName>
</protein>
<organism evidence="3 4">
    <name type="scientific">Candidatus Enterococcus ferrettii</name>
    <dbReference type="NCBI Taxonomy" id="2815324"/>
    <lineage>
        <taxon>Bacteria</taxon>
        <taxon>Bacillati</taxon>
        <taxon>Bacillota</taxon>
        <taxon>Bacilli</taxon>
        <taxon>Lactobacillales</taxon>
        <taxon>Enterococcaceae</taxon>
        <taxon>Enterococcus</taxon>
    </lineage>
</organism>
<evidence type="ECO:0008006" key="5">
    <source>
        <dbReference type="Google" id="ProtNLM"/>
    </source>
</evidence>
<feature type="compositionally biased region" description="Basic and acidic residues" evidence="2">
    <location>
        <begin position="49"/>
        <end position="62"/>
    </location>
</feature>
<proteinExistence type="predicted"/>
<accession>A0ABV0EL18</accession>